<dbReference type="KEGG" id="app:CAP2UW1_0140"/>
<feature type="domain" description="Transposase IS4-like" evidence="1">
    <location>
        <begin position="165"/>
        <end position="457"/>
    </location>
</feature>
<dbReference type="NCBIfam" id="NF033559">
    <property type="entry name" value="transpos_IS1634"/>
    <property type="match status" value="1"/>
</dbReference>
<reference evidence="2" key="1">
    <citation type="submission" date="2009-08" db="EMBL/GenBank/DDBJ databases">
        <authorList>
            <consortium name="US DOE Joint Genome Institute"/>
            <person name="Lucas S."/>
            <person name="Copeland A."/>
            <person name="Lapidus A."/>
            <person name="Glavina del Rio T."/>
            <person name="Dalin E."/>
            <person name="Tice H."/>
            <person name="Bruce D."/>
            <person name="Barry K."/>
            <person name="Pitluck S."/>
            <person name="Lowry S."/>
            <person name="Larimer F."/>
            <person name="Land M."/>
            <person name="Hauser L."/>
            <person name="Kyrpides N."/>
            <person name="Ivanova N."/>
            <person name="McMahon K.D."/>
            <person name="Hugenholtz P."/>
        </authorList>
    </citation>
    <scope>NUCLEOTIDE SEQUENCE</scope>
    <source>
        <strain evidence="2">UW-1</strain>
    </source>
</reference>
<name>C7RJ14_ACCRE</name>
<dbReference type="InterPro" id="IPR002559">
    <property type="entry name" value="Transposase_11"/>
</dbReference>
<gene>
    <name evidence="2" type="ordered locus">CAP2UW1_0140</name>
</gene>
<dbReference type="PANTHER" id="PTHR34614:SF2">
    <property type="entry name" value="TRANSPOSASE IS4-LIKE DOMAIN-CONTAINING PROTEIN"/>
    <property type="match status" value="1"/>
</dbReference>
<protein>
    <submittedName>
        <fullName evidence="2">Transposase IS4 family protein</fullName>
    </submittedName>
</protein>
<organism evidence="2">
    <name type="scientific">Accumulibacter regalis</name>
    <dbReference type="NCBI Taxonomy" id="522306"/>
    <lineage>
        <taxon>Bacteria</taxon>
        <taxon>Pseudomonadati</taxon>
        <taxon>Pseudomonadota</taxon>
        <taxon>Betaproteobacteria</taxon>
        <taxon>Candidatus Accumulibacter</taxon>
    </lineage>
</organism>
<dbReference type="Pfam" id="PF01609">
    <property type="entry name" value="DDE_Tnp_1"/>
    <property type="match status" value="1"/>
</dbReference>
<dbReference type="SUPFAM" id="SSF53098">
    <property type="entry name" value="Ribonuclease H-like"/>
    <property type="match status" value="1"/>
</dbReference>
<reference evidence="2" key="2">
    <citation type="submission" date="2009-09" db="EMBL/GenBank/DDBJ databases">
        <title>Complete sequence of chromosome of Candidatus Accumulibacter phosphatis clade IIA str. UW-1.</title>
        <authorList>
            <consortium name="US DOE Joint Genome Institute"/>
            <person name="Martin H.G."/>
            <person name="Ivanova N."/>
            <person name="Kunin V."/>
            <person name="Warnecke F."/>
            <person name="Barry K."/>
            <person name="He S."/>
            <person name="Salamov A."/>
            <person name="Szeto E."/>
            <person name="Dalin E."/>
            <person name="Pangilinan J.L."/>
            <person name="Lapidus A."/>
            <person name="Lowry S."/>
            <person name="Kyrpides N.C."/>
            <person name="McMahon K.D."/>
            <person name="Hugenholtz P."/>
        </authorList>
    </citation>
    <scope>NUCLEOTIDE SEQUENCE [LARGE SCALE GENOMIC DNA]</scope>
    <source>
        <strain evidence="2">UW-1</strain>
    </source>
</reference>
<sequence length="538" mass="60513">MYIARIPNRKSRPAILLRESYREGGKVCTRTIANLTNWAPERIVAMERLVKGEFDDWSGEMTSGEIFGVLFALKQLADQVGITRVLGSAAESRLNLFLILARIAHGGSRLSAVRWAKQHTVADVLALEEFDEDDLYAALDWLASQQERIERELYRAYVKEQGQPPVLVLYDVTSSYFEGECNELGQYGYNRDGKRGKQQIVIGLLTAEDGEPLAVRVFEGNTADPTTVASQITILKEQFGIAEVVMVGDRGMIKAKGKAALSAQGFRYITALTDAQVRTFLKEGVLQTDLFDVPLCEVEHDDKRLIVRRNEIVRVREERRREDKLAQLQAKIADRNAFVKNSRRASAATGLAALQRWAKRHKLAAFVTLALNERVIVCTIDQEAKAQDALLDGCYLLETDVPQGLMDAKAVDARYRDLQKVERNFRTVKTTFLEIRPIFLRKAERTKAHVFVAMLALKITRRFEAALHRTFGSTVDDPATITPDDALVALGRLTYLYSTDRNGQRHTHLPRPDDQQAKILDAIGLSFPLKAKAEKRAV</sequence>
<dbReference type="InterPro" id="IPR047654">
    <property type="entry name" value="IS1634_transpos"/>
</dbReference>
<evidence type="ECO:0000313" key="2">
    <source>
        <dbReference type="EMBL" id="ACV33500.1"/>
    </source>
</evidence>
<dbReference type="GO" id="GO:0006313">
    <property type="term" value="P:DNA transposition"/>
    <property type="evidence" value="ECO:0007669"/>
    <property type="project" value="InterPro"/>
</dbReference>
<dbReference type="InterPro" id="IPR012337">
    <property type="entry name" value="RNaseH-like_sf"/>
</dbReference>
<dbReference type="HOGENOM" id="CLU_022426_7_0_4"/>
<proteinExistence type="predicted"/>
<dbReference type="OrthoDB" id="8547152at2"/>
<dbReference type="GO" id="GO:0004803">
    <property type="term" value="F:transposase activity"/>
    <property type="evidence" value="ECO:0007669"/>
    <property type="project" value="InterPro"/>
</dbReference>
<accession>C7RJ14</accession>
<dbReference type="EMBL" id="CP001715">
    <property type="protein sequence ID" value="ACV33500.1"/>
    <property type="molecule type" value="Genomic_DNA"/>
</dbReference>
<evidence type="ECO:0000259" key="1">
    <source>
        <dbReference type="Pfam" id="PF01609"/>
    </source>
</evidence>
<dbReference type="AlphaFoldDB" id="C7RJ14"/>
<dbReference type="STRING" id="522306.CAP2UW1_0140"/>
<dbReference type="PANTHER" id="PTHR34614">
    <property type="match status" value="1"/>
</dbReference>
<dbReference type="GO" id="GO:0003677">
    <property type="term" value="F:DNA binding"/>
    <property type="evidence" value="ECO:0007669"/>
    <property type="project" value="InterPro"/>
</dbReference>